<accession>A0AAU9XU59</accession>
<evidence type="ECO:0000313" key="2">
    <source>
        <dbReference type="Proteomes" id="UP001159428"/>
    </source>
</evidence>
<sequence>MPEDSSLPEILKRDRLKKLDQVDGSIKDAIENWNSILGAYKDAYPTEGRKYHIIGKELKRIRITLRTFRENEKRWINAESTLTTSITSQATIQKLERFMHLTSGEDYFGKPTSEDKTRIRVLARKVRNFKGMDVFSYLRKITPSGTTGFAV</sequence>
<organism evidence="1 2">
    <name type="scientific">Pocillopora meandrina</name>
    <dbReference type="NCBI Taxonomy" id="46732"/>
    <lineage>
        <taxon>Eukaryota</taxon>
        <taxon>Metazoa</taxon>
        <taxon>Cnidaria</taxon>
        <taxon>Anthozoa</taxon>
        <taxon>Hexacorallia</taxon>
        <taxon>Scleractinia</taxon>
        <taxon>Astrocoeniina</taxon>
        <taxon>Pocilloporidae</taxon>
        <taxon>Pocillopora</taxon>
    </lineage>
</organism>
<protein>
    <submittedName>
        <fullName evidence="1">Uncharacterized protein</fullName>
    </submittedName>
</protein>
<proteinExistence type="predicted"/>
<evidence type="ECO:0000313" key="1">
    <source>
        <dbReference type="EMBL" id="CAH3157783.1"/>
    </source>
</evidence>
<comment type="caution">
    <text evidence="1">The sequence shown here is derived from an EMBL/GenBank/DDBJ whole genome shotgun (WGS) entry which is preliminary data.</text>
</comment>
<name>A0AAU9XU59_9CNID</name>
<keyword evidence="2" id="KW-1185">Reference proteome</keyword>
<dbReference type="AlphaFoldDB" id="A0AAU9XU59"/>
<dbReference type="EMBL" id="CALNXJ010000065">
    <property type="protein sequence ID" value="CAH3157783.1"/>
    <property type="molecule type" value="Genomic_DNA"/>
</dbReference>
<dbReference type="Proteomes" id="UP001159428">
    <property type="component" value="Unassembled WGS sequence"/>
</dbReference>
<reference evidence="1 2" key="1">
    <citation type="submission" date="2022-05" db="EMBL/GenBank/DDBJ databases">
        <authorList>
            <consortium name="Genoscope - CEA"/>
            <person name="William W."/>
        </authorList>
    </citation>
    <scope>NUCLEOTIDE SEQUENCE [LARGE SCALE GENOMIC DNA]</scope>
</reference>
<gene>
    <name evidence="1" type="ORF">PMEA_00030170</name>
</gene>